<evidence type="ECO:0000313" key="1">
    <source>
        <dbReference type="EMBL" id="RAI36166.1"/>
    </source>
</evidence>
<dbReference type="Proteomes" id="UP000248863">
    <property type="component" value="Unassembled WGS sequence"/>
</dbReference>
<comment type="caution">
    <text evidence="1">The sequence shown here is derived from an EMBL/GenBank/DDBJ whole genome shotgun (WGS) entry which is preliminary data.</text>
</comment>
<dbReference type="AlphaFoldDB" id="A0A327KDT4"/>
<sequence length="303" mass="33370">MPRGWSEYSVRDWAKLRPLLHAIKTARYRAIDAAYRRAPAATGDLAALHRRLEGRQVLVTVAFADAEATRWQTALVRHYVPSAVHVIADNSPTDAAADAVRRITEAAGTAYVRLPPNPWLGKEPSRSHGAALNWIWANLIRPARPAAFGFIDHDLFPTAPDDPFAPLATHTVCGPIRRVGARWFLWAGFALFRFDRVASLPLNFGQDWFAGLDTGGGNWDPLYRRLAPQDVCEIETRVVPFKPGIDWPDGPLQWFGPWLHEVGLMGRPELFDEKRLAVEALIAPHLLAAGAPPATAVVPGAPG</sequence>
<dbReference type="OrthoDB" id="8050875at2"/>
<name>A0A327KDT4_9BRAD</name>
<dbReference type="EMBL" id="NPEU01000228">
    <property type="protein sequence ID" value="RAI36166.1"/>
    <property type="molecule type" value="Genomic_DNA"/>
</dbReference>
<keyword evidence="2" id="KW-1185">Reference proteome</keyword>
<gene>
    <name evidence="1" type="ORF">CH338_17995</name>
</gene>
<reference evidence="1 2" key="1">
    <citation type="submission" date="2017-07" db="EMBL/GenBank/DDBJ databases">
        <title>Draft Genome Sequences of Select Purple Nonsulfur Bacteria.</title>
        <authorList>
            <person name="Lasarre B."/>
            <person name="Mckinlay J.B."/>
        </authorList>
    </citation>
    <scope>NUCLEOTIDE SEQUENCE [LARGE SCALE GENOMIC DNA]</scope>
    <source>
        <strain evidence="1 2">DSM 11907</strain>
    </source>
</reference>
<evidence type="ECO:0000313" key="2">
    <source>
        <dbReference type="Proteomes" id="UP000248863"/>
    </source>
</evidence>
<proteinExistence type="predicted"/>
<accession>A0A327KDT4</accession>
<protein>
    <recommendedName>
        <fullName evidence="3">Glycosyltransferase</fullName>
    </recommendedName>
</protein>
<evidence type="ECO:0008006" key="3">
    <source>
        <dbReference type="Google" id="ProtNLM"/>
    </source>
</evidence>
<organism evidence="1 2">
    <name type="scientific">Rhodoplanes elegans</name>
    <dbReference type="NCBI Taxonomy" id="29408"/>
    <lineage>
        <taxon>Bacteria</taxon>
        <taxon>Pseudomonadati</taxon>
        <taxon>Pseudomonadota</taxon>
        <taxon>Alphaproteobacteria</taxon>
        <taxon>Hyphomicrobiales</taxon>
        <taxon>Nitrobacteraceae</taxon>
        <taxon>Rhodoplanes</taxon>
    </lineage>
</organism>